<name>A0A1S1NZJ1_9GAMM</name>
<evidence type="ECO:0000313" key="1">
    <source>
        <dbReference type="EMBL" id="QEL12222.1"/>
    </source>
</evidence>
<sequence length="158" mass="17645">MSGLLGRVLGAIPIRVWLIIAGTGLAGAGGWYAWHEYRTALTDAATARQARDTALAESAQRQLVIDALWDNAQRLETQRRALANTKAALERVASDRLEQIRSLQHDNEQIRQWADTRLPDRVIRLRNRPAVTGAANYRQALRDAEPLHPAGEPSHDQR</sequence>
<dbReference type="AlphaFoldDB" id="A0A1S1NZJ1"/>
<dbReference type="EMBL" id="CP043420">
    <property type="protein sequence ID" value="QEL12222.1"/>
    <property type="molecule type" value="Genomic_DNA"/>
</dbReference>
<dbReference type="InterPro" id="IPR020000">
    <property type="entry name" value="Phage_P2_LysB"/>
</dbReference>
<dbReference type="NCBIfam" id="TIGR03495">
    <property type="entry name" value="phage_LysB"/>
    <property type="match status" value="1"/>
</dbReference>
<gene>
    <name evidence="1" type="ORF">FY550_14490</name>
</gene>
<reference evidence="1 2" key="1">
    <citation type="submission" date="2019-08" db="EMBL/GenBank/DDBJ databases">
        <title>Complete genome sequence of Kushneria sp. YCWA18, a halophilic phosphate-solubilizing bacterium isolated from Daqiao saltern in China.</title>
        <authorList>
            <person name="Du G.-X."/>
            <person name="Qu L.-Y."/>
        </authorList>
    </citation>
    <scope>NUCLEOTIDE SEQUENCE [LARGE SCALE GENOMIC DNA]</scope>
    <source>
        <strain evidence="1 2">YCWA18</strain>
    </source>
</reference>
<protein>
    <submittedName>
        <fullName evidence="1">Uncharacterized protein</fullName>
    </submittedName>
</protein>
<dbReference type="KEGG" id="kuy:FY550_14490"/>
<dbReference type="OrthoDB" id="8658549at2"/>
<evidence type="ECO:0000313" key="2">
    <source>
        <dbReference type="Proteomes" id="UP000322553"/>
    </source>
</evidence>
<proteinExistence type="predicted"/>
<organism evidence="1 2">
    <name type="scientific">Kushneria phosphatilytica</name>
    <dbReference type="NCBI Taxonomy" id="657387"/>
    <lineage>
        <taxon>Bacteria</taxon>
        <taxon>Pseudomonadati</taxon>
        <taxon>Pseudomonadota</taxon>
        <taxon>Gammaproteobacteria</taxon>
        <taxon>Oceanospirillales</taxon>
        <taxon>Halomonadaceae</taxon>
        <taxon>Kushneria</taxon>
    </lineage>
</organism>
<accession>A0A1S1NZJ1</accession>
<dbReference type="Proteomes" id="UP000322553">
    <property type="component" value="Chromosome"/>
</dbReference>
<keyword evidence="2" id="KW-1185">Reference proteome</keyword>
<dbReference type="STRING" id="657387.BH688_07730"/>